<sequence length="195" mass="20473">MIFSRAISFVSLLTVFLSFTFVAANPAAFAGARSDVFTVGKRQDTDITSILTDLQSQVGQILPQIDTLVANGNANDATVTPLINQLTSAIGTSNDNLNKLPEDKKHKGDKDEIAKIIAFIVTDITKTLNGLLLSGAFIPGLGALLVTVDVVLNKLLTGVELLLAGVLKLVAVLLVDVALLLKSISFGLVLAALGF</sequence>
<evidence type="ECO:0000313" key="3">
    <source>
        <dbReference type="EMBL" id="KAF5328917.1"/>
    </source>
</evidence>
<comment type="caution">
    <text evidence="3">The sequence shown here is derived from an EMBL/GenBank/DDBJ whole genome shotgun (WGS) entry which is preliminary data.</text>
</comment>
<protein>
    <recommendedName>
        <fullName evidence="5">Sc15 protein</fullName>
    </recommendedName>
</protein>
<evidence type="ECO:0000256" key="2">
    <source>
        <dbReference type="SAM" id="SignalP"/>
    </source>
</evidence>
<dbReference type="OrthoDB" id="2575973at2759"/>
<gene>
    <name evidence="3" type="ORF">D9758_018316</name>
</gene>
<evidence type="ECO:0008006" key="5">
    <source>
        <dbReference type="Google" id="ProtNLM"/>
    </source>
</evidence>
<name>A0A8H5F9X8_9AGAR</name>
<evidence type="ECO:0000256" key="1">
    <source>
        <dbReference type="SAM" id="Phobius"/>
    </source>
</evidence>
<feature type="signal peptide" evidence="2">
    <location>
        <begin position="1"/>
        <end position="24"/>
    </location>
</feature>
<evidence type="ECO:0000313" key="4">
    <source>
        <dbReference type="Proteomes" id="UP000559256"/>
    </source>
</evidence>
<keyword evidence="1" id="KW-1133">Transmembrane helix</keyword>
<accession>A0A8H5F9X8</accession>
<feature type="chain" id="PRO_5034441986" description="Sc15 protein" evidence="2">
    <location>
        <begin position="25"/>
        <end position="195"/>
    </location>
</feature>
<dbReference type="AlphaFoldDB" id="A0A8H5F9X8"/>
<dbReference type="EMBL" id="JAACJM010000354">
    <property type="protein sequence ID" value="KAF5328917.1"/>
    <property type="molecule type" value="Genomic_DNA"/>
</dbReference>
<keyword evidence="4" id="KW-1185">Reference proteome</keyword>
<keyword evidence="1" id="KW-0472">Membrane</keyword>
<proteinExistence type="predicted"/>
<dbReference type="Proteomes" id="UP000559256">
    <property type="component" value="Unassembled WGS sequence"/>
</dbReference>
<keyword evidence="1" id="KW-0812">Transmembrane</keyword>
<organism evidence="3 4">
    <name type="scientific">Tetrapyrgos nigripes</name>
    <dbReference type="NCBI Taxonomy" id="182062"/>
    <lineage>
        <taxon>Eukaryota</taxon>
        <taxon>Fungi</taxon>
        <taxon>Dikarya</taxon>
        <taxon>Basidiomycota</taxon>
        <taxon>Agaricomycotina</taxon>
        <taxon>Agaricomycetes</taxon>
        <taxon>Agaricomycetidae</taxon>
        <taxon>Agaricales</taxon>
        <taxon>Marasmiineae</taxon>
        <taxon>Marasmiaceae</taxon>
        <taxon>Tetrapyrgos</taxon>
    </lineage>
</organism>
<feature type="transmembrane region" description="Helical" evidence="1">
    <location>
        <begin position="131"/>
        <end position="152"/>
    </location>
</feature>
<keyword evidence="2" id="KW-0732">Signal</keyword>
<reference evidence="3 4" key="1">
    <citation type="journal article" date="2020" name="ISME J.">
        <title>Uncovering the hidden diversity of litter-decomposition mechanisms in mushroom-forming fungi.</title>
        <authorList>
            <person name="Floudas D."/>
            <person name="Bentzer J."/>
            <person name="Ahren D."/>
            <person name="Johansson T."/>
            <person name="Persson P."/>
            <person name="Tunlid A."/>
        </authorList>
    </citation>
    <scope>NUCLEOTIDE SEQUENCE [LARGE SCALE GENOMIC DNA]</scope>
    <source>
        <strain evidence="3 4">CBS 291.85</strain>
    </source>
</reference>